<feature type="compositionally biased region" description="Basic and acidic residues" evidence="1">
    <location>
        <begin position="586"/>
        <end position="595"/>
    </location>
</feature>
<feature type="compositionally biased region" description="Basic and acidic residues" evidence="1">
    <location>
        <begin position="533"/>
        <end position="554"/>
    </location>
</feature>
<reference evidence="2 3" key="1">
    <citation type="submission" date="2014-04" db="EMBL/GenBank/DDBJ databases">
        <authorList>
            <person name="Bishop-Lilly K.A."/>
            <person name="Broomall S.M."/>
            <person name="Chain P.S."/>
            <person name="Chertkov O."/>
            <person name="Coyne S.R."/>
            <person name="Daligault H.E."/>
            <person name="Davenport K.W."/>
            <person name="Erkkila T."/>
            <person name="Frey K.G."/>
            <person name="Gibbons H.S."/>
            <person name="Gu W."/>
            <person name="Jaissle J."/>
            <person name="Johnson S.L."/>
            <person name="Koroleva G.I."/>
            <person name="Ladner J.T."/>
            <person name="Lo C.-C."/>
            <person name="Minogue T.D."/>
            <person name="Munk C."/>
            <person name="Palacios G.F."/>
            <person name="Redden C.L."/>
            <person name="Rosenzweig C.N."/>
            <person name="Scholz M.B."/>
            <person name="Teshima H."/>
            <person name="Xu Y."/>
        </authorList>
    </citation>
    <scope>NUCLEOTIDE SEQUENCE [LARGE SCALE GENOMIC DNA]</scope>
    <source>
        <strain evidence="3">gladioli</strain>
    </source>
</reference>
<protein>
    <recommendedName>
        <fullName evidence="4">DUF3300 domain-containing protein</fullName>
    </recommendedName>
</protein>
<dbReference type="Pfam" id="PF11737">
    <property type="entry name" value="DUF3300"/>
    <property type="match status" value="1"/>
</dbReference>
<proteinExistence type="predicted"/>
<evidence type="ECO:0000313" key="3">
    <source>
        <dbReference type="Proteomes" id="UP000029590"/>
    </source>
</evidence>
<evidence type="ECO:0000313" key="2">
    <source>
        <dbReference type="EMBL" id="KGC09871.1"/>
    </source>
</evidence>
<feature type="compositionally biased region" description="Low complexity" evidence="1">
    <location>
        <begin position="395"/>
        <end position="417"/>
    </location>
</feature>
<feature type="region of interest" description="Disordered" evidence="1">
    <location>
        <begin position="395"/>
        <end position="611"/>
    </location>
</feature>
<evidence type="ECO:0000256" key="1">
    <source>
        <dbReference type="SAM" id="MobiDB-lite"/>
    </source>
</evidence>
<accession>A0AAW3ES06</accession>
<dbReference type="EMBL" id="JPGG01000018">
    <property type="protein sequence ID" value="KGC09871.1"/>
    <property type="molecule type" value="Genomic_DNA"/>
</dbReference>
<dbReference type="Proteomes" id="UP000029590">
    <property type="component" value="Unassembled WGS sequence"/>
</dbReference>
<comment type="caution">
    <text evidence="2">The sequence shown here is derived from an EMBL/GenBank/DDBJ whole genome shotgun (WGS) entry which is preliminary data.</text>
</comment>
<feature type="compositionally biased region" description="Basic and acidic residues" evidence="1">
    <location>
        <begin position="445"/>
        <end position="458"/>
    </location>
</feature>
<feature type="compositionally biased region" description="Low complexity" evidence="1">
    <location>
        <begin position="571"/>
        <end position="585"/>
    </location>
</feature>
<dbReference type="PANTHER" id="PTHR40269">
    <property type="entry name" value="OUTER MEMBRANE PROTEIN-RELATED"/>
    <property type="match status" value="1"/>
</dbReference>
<feature type="region of interest" description="Disordered" evidence="1">
    <location>
        <begin position="229"/>
        <end position="250"/>
    </location>
</feature>
<dbReference type="InterPro" id="IPR021728">
    <property type="entry name" value="DUF3300"/>
</dbReference>
<name>A0AAW3ES06_BURGA</name>
<sequence>MLTVAAAPGFRFRQVEMAATRQHRCRKPGLTPMNDKHKIMKDTLPPRHHPARAIVASTLVIALLGLAACNRKSDDTPPAAAASATSAPAASDAQPAPAAYTPPSADQLYQMVAPIALFPDKLVALVLAGATYPDQVTAANTWLGQNPTLKGADLTAAADAQPWDPSVKALTAFPAVLSQMASNIEWTTALGQAYYHDPNDVLNAIQVMRQRAQKAGHLSSGSQLHVTQVAQAAPPPSYTPAQSGPAIYEGPPIVPPPPQTIVIEPAQPDTVYVPAYNPAVVYGEPEVYPGYAYRPSYDTGAVVTAGVLSFGVGIAVGALFSHHDWGWHSWGVNWGAPHPGGPAWGNRERPAVVYNHTTYISKSTTVINNIHNTRITNNVTNNYGNTTNNVGNLVNRGAPPAGVAAAQQMREQQAAREQQMRERPGAPHPGPSAMSMPHFGANDTRPGERPAAHPEANRPNEMAAHAGPGEPHPGEARRVERNEAAQGAAHPPAEGRAPENVPHPPANANAMHGANPANGEMREMPGMQMHQQAEPRREPEAPRNEPAEAPRQQHEAPPQAREALQQREVHAPQQHEAPRPAAQPRPADHVQHEPQQHAAPHPQEHERQEHR</sequence>
<feature type="compositionally biased region" description="Basic and acidic residues" evidence="1">
    <location>
        <begin position="34"/>
        <end position="45"/>
    </location>
</feature>
<feature type="compositionally biased region" description="Basic and acidic residues" evidence="1">
    <location>
        <begin position="602"/>
        <end position="611"/>
    </location>
</feature>
<feature type="compositionally biased region" description="Basic and acidic residues" evidence="1">
    <location>
        <begin position="472"/>
        <end position="483"/>
    </location>
</feature>
<feature type="region of interest" description="Disordered" evidence="1">
    <location>
        <begin position="74"/>
        <end position="100"/>
    </location>
</feature>
<gene>
    <name evidence="2" type="ORF">DM48_5475</name>
</gene>
<evidence type="ECO:0008006" key="4">
    <source>
        <dbReference type="Google" id="ProtNLM"/>
    </source>
</evidence>
<feature type="region of interest" description="Disordered" evidence="1">
    <location>
        <begin position="21"/>
        <end position="45"/>
    </location>
</feature>
<organism evidence="2 3">
    <name type="scientific">Burkholderia gladioli</name>
    <name type="common">Pseudomonas marginata</name>
    <name type="synonym">Phytomonas marginata</name>
    <dbReference type="NCBI Taxonomy" id="28095"/>
    <lineage>
        <taxon>Bacteria</taxon>
        <taxon>Pseudomonadati</taxon>
        <taxon>Pseudomonadota</taxon>
        <taxon>Betaproteobacteria</taxon>
        <taxon>Burkholderiales</taxon>
        <taxon>Burkholderiaceae</taxon>
        <taxon>Burkholderia</taxon>
    </lineage>
</organism>
<dbReference type="AlphaFoldDB" id="A0AAW3ES06"/>
<dbReference type="KEGG" id="bgo:BM43_3441"/>
<feature type="compositionally biased region" description="Low complexity" evidence="1">
    <location>
        <begin position="76"/>
        <end position="99"/>
    </location>
</feature>
<dbReference type="PANTHER" id="PTHR40269:SF1">
    <property type="entry name" value="OUTER MEMBRANE PROTEIN"/>
    <property type="match status" value="1"/>
</dbReference>